<dbReference type="GO" id="GO:0005654">
    <property type="term" value="C:nucleoplasm"/>
    <property type="evidence" value="ECO:0007669"/>
    <property type="project" value="UniProtKB-SubCell"/>
</dbReference>
<comment type="subcellular location">
    <subcellularLocation>
        <location evidence="1">Nucleus</location>
        <location evidence="1">Nucleolus</location>
    </subcellularLocation>
    <subcellularLocation>
        <location evidence="2">Nucleus</location>
        <location evidence="2">Nucleoplasm</location>
    </subcellularLocation>
</comment>
<evidence type="ECO:0000256" key="7">
    <source>
        <dbReference type="SAM" id="MobiDB-lite"/>
    </source>
</evidence>
<keyword evidence="5" id="KW-0690">Ribosome biogenesis</keyword>
<evidence type="ECO:0000256" key="4">
    <source>
        <dbReference type="ARBA" id="ARBA00018339"/>
    </source>
</evidence>
<evidence type="ECO:0000256" key="2">
    <source>
        <dbReference type="ARBA" id="ARBA00004642"/>
    </source>
</evidence>
<dbReference type="PANTHER" id="PTHR14211:SF7">
    <property type="entry name" value="RIBOSOME BIOGENESIS PROTEIN NOP53"/>
    <property type="match status" value="1"/>
</dbReference>
<dbReference type="Proteomes" id="UP001176521">
    <property type="component" value="Unassembled WGS sequence"/>
</dbReference>
<evidence type="ECO:0000256" key="1">
    <source>
        <dbReference type="ARBA" id="ARBA00004604"/>
    </source>
</evidence>
<accession>A0AAN6G6Z5</accession>
<feature type="region of interest" description="Disordered" evidence="7">
    <location>
        <begin position="178"/>
        <end position="254"/>
    </location>
</feature>
<gene>
    <name evidence="8" type="ORF">OC842_007300</name>
</gene>
<feature type="region of interest" description="Disordered" evidence="7">
    <location>
        <begin position="1"/>
        <end position="130"/>
    </location>
</feature>
<evidence type="ECO:0000313" key="9">
    <source>
        <dbReference type="Proteomes" id="UP001176521"/>
    </source>
</evidence>
<evidence type="ECO:0000313" key="8">
    <source>
        <dbReference type="EMBL" id="KAK0519854.1"/>
    </source>
</evidence>
<dbReference type="AlphaFoldDB" id="A0AAN6G6Z5"/>
<keyword evidence="6" id="KW-0539">Nucleus</keyword>
<keyword evidence="9" id="KW-1185">Reference proteome</keyword>
<feature type="region of interest" description="Disordered" evidence="7">
    <location>
        <begin position="487"/>
        <end position="521"/>
    </location>
</feature>
<dbReference type="GO" id="GO:0000027">
    <property type="term" value="P:ribosomal large subunit assembly"/>
    <property type="evidence" value="ECO:0007669"/>
    <property type="project" value="TreeGrafter"/>
</dbReference>
<feature type="compositionally biased region" description="Polar residues" evidence="7">
    <location>
        <begin position="1"/>
        <end position="11"/>
    </location>
</feature>
<feature type="compositionally biased region" description="Basic and acidic residues" evidence="7">
    <location>
        <begin position="121"/>
        <end position="130"/>
    </location>
</feature>
<feature type="compositionally biased region" description="Low complexity" evidence="7">
    <location>
        <begin position="225"/>
        <end position="237"/>
    </location>
</feature>
<protein>
    <recommendedName>
        <fullName evidence="4">Ribosome biogenesis protein NOP53</fullName>
    </recommendedName>
</protein>
<dbReference type="PANTHER" id="PTHR14211">
    <property type="entry name" value="GLIOMA SUPPRESSOR CANDIDATE REGION GENE 2"/>
    <property type="match status" value="1"/>
</dbReference>
<organism evidence="8 9">
    <name type="scientific">Tilletia horrida</name>
    <dbReference type="NCBI Taxonomy" id="155126"/>
    <lineage>
        <taxon>Eukaryota</taxon>
        <taxon>Fungi</taxon>
        <taxon>Dikarya</taxon>
        <taxon>Basidiomycota</taxon>
        <taxon>Ustilaginomycotina</taxon>
        <taxon>Exobasidiomycetes</taxon>
        <taxon>Tilletiales</taxon>
        <taxon>Tilletiaceae</taxon>
        <taxon>Tilletia</taxon>
    </lineage>
</organism>
<feature type="region of interest" description="Disordered" evidence="7">
    <location>
        <begin position="289"/>
        <end position="375"/>
    </location>
</feature>
<dbReference type="GO" id="GO:0005730">
    <property type="term" value="C:nucleolus"/>
    <property type="evidence" value="ECO:0007669"/>
    <property type="project" value="UniProtKB-SubCell"/>
</dbReference>
<feature type="compositionally biased region" description="Acidic residues" evidence="7">
    <location>
        <begin position="333"/>
        <end position="346"/>
    </location>
</feature>
<comment type="similarity">
    <text evidence="3">Belongs to the NOP53 family.</text>
</comment>
<dbReference type="PIRSF" id="PIRSF017302">
    <property type="entry name" value="Gltscr2"/>
    <property type="match status" value="1"/>
</dbReference>
<comment type="caution">
    <text evidence="8">The sequence shown here is derived from an EMBL/GenBank/DDBJ whole genome shotgun (WGS) entry which is preliminary data.</text>
</comment>
<dbReference type="GO" id="GO:0008097">
    <property type="term" value="F:5S rRNA binding"/>
    <property type="evidence" value="ECO:0007669"/>
    <property type="project" value="TreeGrafter"/>
</dbReference>
<dbReference type="EMBL" id="JAPDMQ010000893">
    <property type="protein sequence ID" value="KAK0519854.1"/>
    <property type="molecule type" value="Genomic_DNA"/>
</dbReference>
<feature type="compositionally biased region" description="Acidic residues" evidence="7">
    <location>
        <begin position="193"/>
        <end position="203"/>
    </location>
</feature>
<name>A0AAN6G6Z5_9BASI</name>
<dbReference type="InterPro" id="IPR011687">
    <property type="entry name" value="Nop53/GLTSCR2"/>
</dbReference>
<evidence type="ECO:0000256" key="6">
    <source>
        <dbReference type="ARBA" id="ARBA00023242"/>
    </source>
</evidence>
<proteinExistence type="inferred from homology"/>
<evidence type="ECO:0000256" key="3">
    <source>
        <dbReference type="ARBA" id="ARBA00008838"/>
    </source>
</evidence>
<dbReference type="GO" id="GO:0006364">
    <property type="term" value="P:rRNA processing"/>
    <property type="evidence" value="ECO:0007669"/>
    <property type="project" value="TreeGrafter"/>
</dbReference>
<evidence type="ECO:0000256" key="5">
    <source>
        <dbReference type="ARBA" id="ARBA00022517"/>
    </source>
</evidence>
<sequence>MSSAQKKQQQAHPLGRPSAAKQSSRKSKAAWRKNVQLDPSIENPSAALPPAPHTLTNEQLFSEDRRPDHTSANVALGVVPQRQRKQQGSLKSLDVLKNKSDTPAVLGRKKSSSAAAAAADRATRVSKEMKDQLRRIAHRPVHGALGGSVDAEQVGTTGLKSAAQTADFDMWSAGGLAAVAGQQGKGKKRKADEDGEEEEDEWIDDPRREQPKLPRTLAPSRASTSSDPLLLARSLPALPTPHPGTSYNPTAEDHAELVQLAYSAESRKEAEERRGAAFKTLFETNRRAAREGALAEEVSEPKTKREKGKSKKMSEQERVNQRLVKLMGMDSLPVDDAEAEEEEEEGNEVKSGDDDEDDEGDKVYEIKRKTKAQRARAMRAKEEAAAAAARKQARITRAMLYTLPSLRKRALAAARERAEAAAAVRAKREARVRERGLEGVRVGRNKVGEVAVRTEVQLEEDLAEGLRGVKPEGNLFRDRFQSFQARALAEPGSNRYPVQKQGKTGRRGRKEYEIPSYRHFK</sequence>
<dbReference type="Pfam" id="PF07767">
    <property type="entry name" value="Nop53"/>
    <property type="match status" value="1"/>
</dbReference>
<reference evidence="8" key="1">
    <citation type="journal article" date="2023" name="PhytoFront">
        <title>Draft Genome Resources of Seven Strains of Tilletia horrida, Causal Agent of Kernel Smut of Rice.</title>
        <authorList>
            <person name="Khanal S."/>
            <person name="Antony Babu S."/>
            <person name="Zhou X.G."/>
        </authorList>
    </citation>
    <scope>NUCLEOTIDE SEQUENCE</scope>
    <source>
        <strain evidence="8">TX3</strain>
    </source>
</reference>